<dbReference type="PANTHER" id="PTHR30055">
    <property type="entry name" value="HTH-TYPE TRANSCRIPTIONAL REGULATOR RUTR"/>
    <property type="match status" value="1"/>
</dbReference>
<keyword evidence="1" id="KW-0805">Transcription regulation</keyword>
<dbReference type="Gene3D" id="1.10.10.60">
    <property type="entry name" value="Homeodomain-like"/>
    <property type="match status" value="1"/>
</dbReference>
<evidence type="ECO:0000256" key="3">
    <source>
        <dbReference type="ARBA" id="ARBA00023163"/>
    </source>
</evidence>
<sequence length="221" mass="24091">MIEAAAGRRESAKEGRRQALVKATRASLANGEFSMRKVAELAQVSEVTPYNLFGSKAGLLAALYERMIRESETRLLSAGQIDPLSRVFAAIDGFGDNLDRHPAFYRAFFAARLESRGGKSYVTQVDEGVDYWHRLIGATIDAGQIKAGLSADLVARHFIHILSGAVQEWIDDAIDPAEWRALVAHGFALVALPLASAEGAAILRREMADAARGLRPMGERR</sequence>
<dbReference type="Gene3D" id="1.10.357.10">
    <property type="entry name" value="Tetracycline Repressor, domain 2"/>
    <property type="match status" value="1"/>
</dbReference>
<dbReference type="SUPFAM" id="SSF48498">
    <property type="entry name" value="Tetracyclin repressor-like, C-terminal domain"/>
    <property type="match status" value="1"/>
</dbReference>
<dbReference type="AlphaFoldDB" id="A0A5D9CDY6"/>
<gene>
    <name evidence="4" type="ORF">FYJ91_04670</name>
</gene>
<evidence type="ECO:0000313" key="4">
    <source>
        <dbReference type="EMBL" id="TZG29423.1"/>
    </source>
</evidence>
<dbReference type="EMBL" id="VTOU01000001">
    <property type="protein sequence ID" value="TZG29423.1"/>
    <property type="molecule type" value="Genomic_DNA"/>
</dbReference>
<keyword evidence="5" id="KW-1185">Reference proteome</keyword>
<keyword evidence="3" id="KW-0804">Transcription</keyword>
<dbReference type="InterPro" id="IPR050109">
    <property type="entry name" value="HTH-type_TetR-like_transc_reg"/>
</dbReference>
<dbReference type="InterPro" id="IPR036271">
    <property type="entry name" value="Tet_transcr_reg_TetR-rel_C_sf"/>
</dbReference>
<reference evidence="4 5" key="1">
    <citation type="submission" date="2019-08" db="EMBL/GenBank/DDBJ databases">
        <authorList>
            <person name="Wang G."/>
            <person name="Xu Z."/>
        </authorList>
    </citation>
    <scope>NUCLEOTIDE SEQUENCE [LARGE SCALE GENOMIC DNA]</scope>
    <source>
        <strain evidence="4 5">ZX</strain>
    </source>
</reference>
<protein>
    <submittedName>
        <fullName evidence="4">TetR/AcrR family transcriptional regulator</fullName>
    </submittedName>
</protein>
<name>A0A5D9CDY6_9SPHN</name>
<keyword evidence="2" id="KW-0238">DNA-binding</keyword>
<dbReference type="PANTHER" id="PTHR30055:SF234">
    <property type="entry name" value="HTH-TYPE TRANSCRIPTIONAL REGULATOR BETI"/>
    <property type="match status" value="1"/>
</dbReference>
<proteinExistence type="predicted"/>
<comment type="caution">
    <text evidence="4">The sequence shown here is derived from an EMBL/GenBank/DDBJ whole genome shotgun (WGS) entry which is preliminary data.</text>
</comment>
<evidence type="ECO:0000256" key="2">
    <source>
        <dbReference type="ARBA" id="ARBA00023125"/>
    </source>
</evidence>
<accession>A0A5D9CDY6</accession>
<organism evidence="4 5">
    <name type="scientific">Sphingomonas montanisoli</name>
    <dbReference type="NCBI Taxonomy" id="2606412"/>
    <lineage>
        <taxon>Bacteria</taxon>
        <taxon>Pseudomonadati</taxon>
        <taxon>Pseudomonadota</taxon>
        <taxon>Alphaproteobacteria</taxon>
        <taxon>Sphingomonadales</taxon>
        <taxon>Sphingomonadaceae</taxon>
        <taxon>Sphingomonas</taxon>
    </lineage>
</organism>
<dbReference type="InterPro" id="IPR009057">
    <property type="entry name" value="Homeodomain-like_sf"/>
</dbReference>
<dbReference type="Proteomes" id="UP000322077">
    <property type="component" value="Unassembled WGS sequence"/>
</dbReference>
<evidence type="ECO:0000256" key="1">
    <source>
        <dbReference type="ARBA" id="ARBA00023015"/>
    </source>
</evidence>
<evidence type="ECO:0000313" key="5">
    <source>
        <dbReference type="Proteomes" id="UP000322077"/>
    </source>
</evidence>
<dbReference type="RefSeq" id="WP_149521081.1">
    <property type="nucleotide sequence ID" value="NZ_VTOU01000001.1"/>
</dbReference>
<dbReference type="GO" id="GO:0003700">
    <property type="term" value="F:DNA-binding transcription factor activity"/>
    <property type="evidence" value="ECO:0007669"/>
    <property type="project" value="TreeGrafter"/>
</dbReference>
<dbReference type="GO" id="GO:0000976">
    <property type="term" value="F:transcription cis-regulatory region binding"/>
    <property type="evidence" value="ECO:0007669"/>
    <property type="project" value="TreeGrafter"/>
</dbReference>
<dbReference type="SUPFAM" id="SSF46689">
    <property type="entry name" value="Homeodomain-like"/>
    <property type="match status" value="1"/>
</dbReference>